<organism evidence="1 2">
    <name type="scientific">Effrenium voratum</name>
    <dbReference type="NCBI Taxonomy" id="2562239"/>
    <lineage>
        <taxon>Eukaryota</taxon>
        <taxon>Sar</taxon>
        <taxon>Alveolata</taxon>
        <taxon>Dinophyceae</taxon>
        <taxon>Suessiales</taxon>
        <taxon>Symbiodiniaceae</taxon>
        <taxon>Effrenium</taxon>
    </lineage>
</organism>
<evidence type="ECO:0000313" key="2">
    <source>
        <dbReference type="Proteomes" id="UP001178507"/>
    </source>
</evidence>
<sequence>MGGSLNSTVLTVNSKFCRHVFEIQARRAQLTQHSEELEVEVDLHRAPKRDLTCIQKIYLLKKTGLAFTLNKTTQRGLNQLPADTHGNMCHSSTLAVSTVYWEQTSVVHSRSGKGKKQAAMALKATSQLLIILRAQISSLSPESFGS</sequence>
<name>A0AA36JQW5_9DINO</name>
<dbReference type="EMBL" id="CAUJNA010003805">
    <property type="protein sequence ID" value="CAJ1410126.1"/>
    <property type="molecule type" value="Genomic_DNA"/>
</dbReference>
<dbReference type="AlphaFoldDB" id="A0AA36JQW5"/>
<gene>
    <name evidence="1" type="ORF">EVOR1521_LOCUS31049</name>
</gene>
<keyword evidence="2" id="KW-1185">Reference proteome</keyword>
<dbReference type="Proteomes" id="UP001178507">
    <property type="component" value="Unassembled WGS sequence"/>
</dbReference>
<reference evidence="1" key="1">
    <citation type="submission" date="2023-08" db="EMBL/GenBank/DDBJ databases">
        <authorList>
            <person name="Chen Y."/>
            <person name="Shah S."/>
            <person name="Dougan E. K."/>
            <person name="Thang M."/>
            <person name="Chan C."/>
        </authorList>
    </citation>
    <scope>NUCLEOTIDE SEQUENCE</scope>
</reference>
<protein>
    <submittedName>
        <fullName evidence="1">Uncharacterized protein</fullName>
    </submittedName>
</protein>
<comment type="caution">
    <text evidence="1">The sequence shown here is derived from an EMBL/GenBank/DDBJ whole genome shotgun (WGS) entry which is preliminary data.</text>
</comment>
<accession>A0AA36JQW5</accession>
<evidence type="ECO:0000313" key="1">
    <source>
        <dbReference type="EMBL" id="CAJ1410126.1"/>
    </source>
</evidence>
<proteinExistence type="predicted"/>